<dbReference type="InterPro" id="IPR001216">
    <property type="entry name" value="P-phosphate_BS"/>
</dbReference>
<gene>
    <name evidence="8" type="ORF">ASIM_LOCUS12137</name>
</gene>
<keyword evidence="9" id="KW-1185">Reference proteome</keyword>
<keyword evidence="5" id="KW-0663">Pyridoxal phosphate</keyword>
<keyword evidence="6" id="KW-0198">Cysteine biosynthesis</keyword>
<dbReference type="FunFam" id="3.40.50.1100:FF:000006">
    <property type="entry name" value="Cysteine synthase"/>
    <property type="match status" value="1"/>
</dbReference>
<evidence type="ECO:0000256" key="5">
    <source>
        <dbReference type="ARBA" id="ARBA00022898"/>
    </source>
</evidence>
<evidence type="ECO:0000256" key="6">
    <source>
        <dbReference type="ARBA" id="ARBA00023192"/>
    </source>
</evidence>
<evidence type="ECO:0000256" key="4">
    <source>
        <dbReference type="ARBA" id="ARBA00022679"/>
    </source>
</evidence>
<dbReference type="Pfam" id="PF00291">
    <property type="entry name" value="PALP"/>
    <property type="match status" value="1"/>
</dbReference>
<name>A0A0M3JWK1_ANISI</name>
<reference evidence="8 9" key="2">
    <citation type="submission" date="2018-11" db="EMBL/GenBank/DDBJ databases">
        <authorList>
            <consortium name="Pathogen Informatics"/>
        </authorList>
    </citation>
    <scope>NUCLEOTIDE SEQUENCE [LARGE SCALE GENOMIC DNA]</scope>
</reference>
<organism evidence="10">
    <name type="scientific">Anisakis simplex</name>
    <name type="common">Herring worm</name>
    <dbReference type="NCBI Taxonomy" id="6269"/>
    <lineage>
        <taxon>Eukaryota</taxon>
        <taxon>Metazoa</taxon>
        <taxon>Ecdysozoa</taxon>
        <taxon>Nematoda</taxon>
        <taxon>Chromadorea</taxon>
        <taxon>Rhabditida</taxon>
        <taxon>Spirurina</taxon>
        <taxon>Ascaridomorpha</taxon>
        <taxon>Ascaridoidea</taxon>
        <taxon>Anisakidae</taxon>
        <taxon>Anisakis</taxon>
        <taxon>Anisakis simplex complex</taxon>
    </lineage>
</organism>
<dbReference type="InterPro" id="IPR036052">
    <property type="entry name" value="TrpB-like_PALP_sf"/>
</dbReference>
<dbReference type="Proteomes" id="UP000267096">
    <property type="component" value="Unassembled WGS sequence"/>
</dbReference>
<comment type="cofactor">
    <cofactor evidence="1">
        <name>pyridoxal 5'-phosphate</name>
        <dbReference type="ChEBI" id="CHEBI:597326"/>
    </cofactor>
</comment>
<dbReference type="GO" id="GO:0016740">
    <property type="term" value="F:transferase activity"/>
    <property type="evidence" value="ECO:0007669"/>
    <property type="project" value="UniProtKB-KW"/>
</dbReference>
<dbReference type="AlphaFoldDB" id="A0A0M3JWK1"/>
<feature type="domain" description="Tryptophan synthase beta chain-like PALP" evidence="7">
    <location>
        <begin position="12"/>
        <end position="317"/>
    </location>
</feature>
<dbReference type="GO" id="GO:0006535">
    <property type="term" value="P:cysteine biosynthetic process from serine"/>
    <property type="evidence" value="ECO:0007669"/>
    <property type="project" value="InterPro"/>
</dbReference>
<evidence type="ECO:0000313" key="8">
    <source>
        <dbReference type="EMBL" id="VDK46651.1"/>
    </source>
</evidence>
<keyword evidence="4" id="KW-0808">Transferase</keyword>
<sequence length="359" mass="38787">MASREYIAADATDLIGNTPMVYLNNVTKGCLARVAVKLEYMNPACSVKDRIGYSMIDDAEKANKIKPHLTTLIEPTSGNTGIALAFVAASRGYRLILTMPASMSIERRILLKAYGAEVVLTDPAKGMTAAIEMAHQLAKRIPNSFILQQFENESNPLIHYKTTGPEIWKQTDGKVDIVAISVGTGGTVSGVGKYLKEKNPKIRANFLSFYQIASRDFTFRCVVVACEPDEAAVLSGEKPGPHLIQGIGAGFVPKTLNVKICDEILRVKSEDAITMAKRLPAEEGILAGISSGCNVMAAIQLAKRPENAGKLIVTILPSFGERYLSTILYADVKEASAAMSVDSIDEVMKKLAISDEKKS</sequence>
<proteinExistence type="inferred from homology"/>
<dbReference type="SUPFAM" id="SSF53686">
    <property type="entry name" value="Tryptophan synthase beta subunit-like PLP-dependent enzymes"/>
    <property type="match status" value="1"/>
</dbReference>
<evidence type="ECO:0000259" key="7">
    <source>
        <dbReference type="Pfam" id="PF00291"/>
    </source>
</evidence>
<evidence type="ECO:0000256" key="3">
    <source>
        <dbReference type="ARBA" id="ARBA00022605"/>
    </source>
</evidence>
<reference evidence="10" key="1">
    <citation type="submission" date="2017-02" db="UniProtKB">
        <authorList>
            <consortium name="WormBaseParasite"/>
        </authorList>
    </citation>
    <scope>IDENTIFICATION</scope>
</reference>
<evidence type="ECO:0000313" key="10">
    <source>
        <dbReference type="WBParaSite" id="ASIM_0001267101-mRNA-1"/>
    </source>
</evidence>
<dbReference type="InterPro" id="IPR001926">
    <property type="entry name" value="TrpB-like_PALP"/>
</dbReference>
<accession>A0A0M3JWK1</accession>
<dbReference type="PROSITE" id="PS00901">
    <property type="entry name" value="CYS_SYNTHASE"/>
    <property type="match status" value="1"/>
</dbReference>
<dbReference type="Gene3D" id="3.40.50.1100">
    <property type="match status" value="2"/>
</dbReference>
<evidence type="ECO:0000256" key="1">
    <source>
        <dbReference type="ARBA" id="ARBA00001933"/>
    </source>
</evidence>
<evidence type="ECO:0000313" key="9">
    <source>
        <dbReference type="Proteomes" id="UP000267096"/>
    </source>
</evidence>
<comment type="similarity">
    <text evidence="2">Belongs to the cysteine synthase/cystathionine beta-synthase family.</text>
</comment>
<dbReference type="OrthoDB" id="10259545at2759"/>
<dbReference type="InterPro" id="IPR050214">
    <property type="entry name" value="Cys_Synth/Cystath_Beta-Synth"/>
</dbReference>
<protein>
    <submittedName>
        <fullName evidence="10">Cystathionine beta-synthase (inferred by orthology to a human protein)</fullName>
    </submittedName>
</protein>
<evidence type="ECO:0000256" key="2">
    <source>
        <dbReference type="ARBA" id="ARBA00007103"/>
    </source>
</evidence>
<keyword evidence="3" id="KW-0028">Amino-acid biosynthesis</keyword>
<dbReference type="PANTHER" id="PTHR10314">
    <property type="entry name" value="CYSTATHIONINE BETA-SYNTHASE"/>
    <property type="match status" value="1"/>
</dbReference>
<dbReference type="EMBL" id="UYRR01031143">
    <property type="protein sequence ID" value="VDK46651.1"/>
    <property type="molecule type" value="Genomic_DNA"/>
</dbReference>
<dbReference type="CDD" id="cd01561">
    <property type="entry name" value="CBS_like"/>
    <property type="match status" value="1"/>
</dbReference>
<dbReference type="WBParaSite" id="ASIM_0001267101-mRNA-1">
    <property type="protein sequence ID" value="ASIM_0001267101-mRNA-1"/>
    <property type="gene ID" value="ASIM_0001267101"/>
</dbReference>